<dbReference type="GO" id="GO:0047448">
    <property type="term" value="F:5-dehydro-4-deoxyglucarate dehydratase activity"/>
    <property type="evidence" value="ECO:0007669"/>
    <property type="project" value="UniProtKB-EC"/>
</dbReference>
<feature type="non-terminal residue" evidence="1">
    <location>
        <position position="1"/>
    </location>
</feature>
<evidence type="ECO:0000313" key="2">
    <source>
        <dbReference type="Proteomes" id="UP000018849"/>
    </source>
</evidence>
<keyword evidence="1" id="KW-0456">Lyase</keyword>
<protein>
    <submittedName>
        <fullName evidence="1">5-dehydro-4-deoxyglucarate dehydratase</fullName>
        <ecNumber evidence="1">4.2.1.41</ecNumber>
    </submittedName>
</protein>
<dbReference type="EMBL" id="AOKF01003609">
    <property type="protein sequence ID" value="EPN34008.1"/>
    <property type="molecule type" value="Genomic_DNA"/>
</dbReference>
<evidence type="ECO:0000313" key="1">
    <source>
        <dbReference type="EMBL" id="EPN34008.1"/>
    </source>
</evidence>
<dbReference type="Proteomes" id="UP000018849">
    <property type="component" value="Unassembled WGS sequence"/>
</dbReference>
<name>A0A656JKD5_PSESF</name>
<reference evidence="1 2" key="1">
    <citation type="journal article" date="2013" name="PLoS Pathog.">
        <title>Genomic analysis of the Kiwifruit pathogen Pseudomonas syringae pv. actinidiae provides insight into the origins of an emergent plant disease.</title>
        <authorList>
            <person name="McCann H.C."/>
            <person name="Rikkerink E.H."/>
            <person name="Bertels F."/>
            <person name="Fiers M."/>
            <person name="Lu A."/>
            <person name="Rees-George J."/>
            <person name="Andersen M.T."/>
            <person name="Gleave A.P."/>
            <person name="Haubold B."/>
            <person name="Wohlers M.W."/>
            <person name="Guttman D.S."/>
            <person name="Wang P.W."/>
            <person name="Straub C."/>
            <person name="Vanneste J.L."/>
            <person name="Rainey P.B."/>
            <person name="Templeton M.D."/>
        </authorList>
    </citation>
    <scope>NUCLEOTIDE SEQUENCE [LARGE SCALE GENOMIC DNA]</scope>
    <source>
        <strain evidence="1 2">ICMP 19096</strain>
    </source>
</reference>
<comment type="caution">
    <text evidence="1">The sequence shown here is derived from an EMBL/GenBank/DDBJ whole genome shotgun (WGS) entry which is preliminary data.</text>
</comment>
<organism evidence="1 2">
    <name type="scientific">Pseudomonas syringae pv. actinidiae ICMP 19096</name>
    <dbReference type="NCBI Taxonomy" id="1194405"/>
    <lineage>
        <taxon>Bacteria</taxon>
        <taxon>Pseudomonadati</taxon>
        <taxon>Pseudomonadota</taxon>
        <taxon>Gammaproteobacteria</taxon>
        <taxon>Pseudomonadales</taxon>
        <taxon>Pseudomonadaceae</taxon>
        <taxon>Pseudomonas</taxon>
        <taxon>Pseudomonas syringae</taxon>
    </lineage>
</organism>
<dbReference type="AlphaFoldDB" id="A0A656JKD5"/>
<sequence length="34" mass="3605">IAGYDAGPVRAPLTDLTPDECDMLAALMDKQGKQ</sequence>
<accession>A0A656JKD5</accession>
<proteinExistence type="predicted"/>
<dbReference type="EC" id="4.2.1.41" evidence="1"/>
<gene>
    <name evidence="1" type="ORF">A245_42770</name>
</gene>